<dbReference type="PANTHER" id="PTHR46401:SF2">
    <property type="entry name" value="GLYCOSYLTRANSFERASE WBBK-RELATED"/>
    <property type="match status" value="1"/>
</dbReference>
<dbReference type="Gene3D" id="3.40.50.2000">
    <property type="entry name" value="Glycogen Phosphorylase B"/>
    <property type="match status" value="2"/>
</dbReference>
<gene>
    <name evidence="3" type="ORF">RHP49_12115</name>
</gene>
<dbReference type="InterPro" id="IPR001296">
    <property type="entry name" value="Glyco_trans_1"/>
</dbReference>
<proteinExistence type="predicted"/>
<name>A0ABY9Y0R9_9FLAO</name>
<reference evidence="3 4" key="1">
    <citation type="submission" date="2023-09" db="EMBL/GenBank/DDBJ databases">
        <title>Thalassobella suaedae gen. nov., sp. nov., a marine bacterium of the family Flavobacteriaceae isolated from a halophyte Suaeda japonica.</title>
        <authorList>
            <person name="Lee S.Y."/>
            <person name="Hwang C.Y."/>
        </authorList>
    </citation>
    <scope>NUCLEOTIDE SEQUENCE [LARGE SCALE GENOMIC DNA]</scope>
    <source>
        <strain evidence="3 4">HL-DH10</strain>
    </source>
</reference>
<dbReference type="SUPFAM" id="SSF53756">
    <property type="entry name" value="UDP-Glycosyltransferase/glycogen phosphorylase"/>
    <property type="match status" value="1"/>
</dbReference>
<sequence>MGINQKHIAIICNYELLKDRVGGMDYFFWAFNKACTDKGIKVDWFFPNIGTHGDYHTFEIFPSNGVTLEQGFIRHIKKQPVQYSYIVTHFVELCTSFFATVKKHQQARIIAVDHNPRPLLGYPFKKRLKKRIKGILYSKYIDLFIGVSNYTSQAILNDFGNFLKPKTQTIYNGVLIDDIIPKTAARRRVNPKFLVVSHLRESKGIQDLIKAVHLLPDNLKVHLKVDVYGDGPYEKELLKLVENYKLEINFNFKGSQSNLKALCQHYDYLIQPTHMECFSLSILESLAANIPVITTPVGGNLEVIKEGKNGFVFKTKNIKELAVLLEDVINGNKYIEGPTRNLIKTQFSLDDMVDNYLRLLD</sequence>
<keyword evidence="4" id="KW-1185">Reference proteome</keyword>
<dbReference type="RefSeq" id="WP_415861621.1">
    <property type="nucleotide sequence ID" value="NZ_CP134536.1"/>
</dbReference>
<dbReference type="CDD" id="cd03801">
    <property type="entry name" value="GT4_PimA-like"/>
    <property type="match status" value="1"/>
</dbReference>
<organism evidence="3 4">
    <name type="scientific">Thalassobellus suaedae</name>
    <dbReference type="NCBI Taxonomy" id="3074124"/>
    <lineage>
        <taxon>Bacteria</taxon>
        <taxon>Pseudomonadati</taxon>
        <taxon>Bacteroidota</taxon>
        <taxon>Flavobacteriia</taxon>
        <taxon>Flavobacteriales</taxon>
        <taxon>Flavobacteriaceae</taxon>
        <taxon>Thalassobellus</taxon>
    </lineage>
</organism>
<feature type="domain" description="Glycosyl transferase family 1" evidence="2">
    <location>
        <begin position="190"/>
        <end position="333"/>
    </location>
</feature>
<evidence type="ECO:0000313" key="4">
    <source>
        <dbReference type="Proteomes" id="UP001303407"/>
    </source>
</evidence>
<accession>A0ABY9Y0R9</accession>
<dbReference type="EMBL" id="CP134536">
    <property type="protein sequence ID" value="WNH11641.1"/>
    <property type="molecule type" value="Genomic_DNA"/>
</dbReference>
<dbReference type="Proteomes" id="UP001303407">
    <property type="component" value="Chromosome"/>
</dbReference>
<evidence type="ECO:0000313" key="3">
    <source>
        <dbReference type="EMBL" id="WNH11641.1"/>
    </source>
</evidence>
<evidence type="ECO:0000259" key="2">
    <source>
        <dbReference type="Pfam" id="PF00534"/>
    </source>
</evidence>
<dbReference type="EC" id="2.4.-.-" evidence="3"/>
<keyword evidence="3" id="KW-0328">Glycosyltransferase</keyword>
<dbReference type="GO" id="GO:0016757">
    <property type="term" value="F:glycosyltransferase activity"/>
    <property type="evidence" value="ECO:0007669"/>
    <property type="project" value="UniProtKB-KW"/>
</dbReference>
<evidence type="ECO:0000256" key="1">
    <source>
        <dbReference type="ARBA" id="ARBA00022679"/>
    </source>
</evidence>
<keyword evidence="1 3" id="KW-0808">Transferase</keyword>
<protein>
    <submittedName>
        <fullName evidence="3">Glycosyltransferase family 4 protein</fullName>
        <ecNumber evidence="3">2.4.-.-</ecNumber>
    </submittedName>
</protein>
<dbReference type="Pfam" id="PF00534">
    <property type="entry name" value="Glycos_transf_1"/>
    <property type="match status" value="1"/>
</dbReference>
<dbReference type="PANTHER" id="PTHR46401">
    <property type="entry name" value="GLYCOSYLTRANSFERASE WBBK-RELATED"/>
    <property type="match status" value="1"/>
</dbReference>